<keyword evidence="2" id="KW-1003">Cell membrane</keyword>
<dbReference type="PANTHER" id="PTHR40064">
    <property type="entry name" value="MEMBRANE PROTEIN-RELATED"/>
    <property type="match status" value="1"/>
</dbReference>
<protein>
    <recommendedName>
        <fullName evidence="7">Putative aromatic acid exporter C-terminal domain-containing protein</fullName>
    </recommendedName>
</protein>
<dbReference type="RefSeq" id="WP_087999021.1">
    <property type="nucleotide sequence ID" value="NZ_BMHB01000001.1"/>
</dbReference>
<dbReference type="EMBL" id="BMHB01000001">
    <property type="protein sequence ID" value="GGI11408.1"/>
    <property type="molecule type" value="Genomic_DNA"/>
</dbReference>
<name>A0A8J3AD97_9BACI</name>
<proteinExistence type="predicted"/>
<dbReference type="InterPro" id="IPR010343">
    <property type="entry name" value="ArAE_1"/>
</dbReference>
<dbReference type="GO" id="GO:0005886">
    <property type="term" value="C:plasma membrane"/>
    <property type="evidence" value="ECO:0007669"/>
    <property type="project" value="UniProtKB-SubCell"/>
</dbReference>
<feature type="transmembrane region" description="Helical" evidence="6">
    <location>
        <begin position="117"/>
        <end position="142"/>
    </location>
</feature>
<dbReference type="Pfam" id="PF06081">
    <property type="entry name" value="ArAE_1"/>
    <property type="match status" value="1"/>
</dbReference>
<dbReference type="Pfam" id="PF11728">
    <property type="entry name" value="ArAE_1_C"/>
    <property type="match status" value="1"/>
</dbReference>
<keyword evidence="3 6" id="KW-0812">Transmembrane</keyword>
<dbReference type="Gene3D" id="1.20.120.940">
    <property type="entry name" value="Putative aromatic acid exporter, C-terminal domain"/>
    <property type="match status" value="1"/>
</dbReference>
<organism evidence="8 9">
    <name type="scientific">Gottfriedia solisilvae</name>
    <dbReference type="NCBI Taxonomy" id="1516104"/>
    <lineage>
        <taxon>Bacteria</taxon>
        <taxon>Bacillati</taxon>
        <taxon>Bacillota</taxon>
        <taxon>Bacilli</taxon>
        <taxon>Bacillales</taxon>
        <taxon>Bacillaceae</taxon>
        <taxon>Gottfriedia</taxon>
    </lineage>
</organism>
<evidence type="ECO:0000256" key="4">
    <source>
        <dbReference type="ARBA" id="ARBA00022989"/>
    </source>
</evidence>
<dbReference type="InterPro" id="IPR021062">
    <property type="entry name" value="ArAE_1_C"/>
</dbReference>
<accession>A0A8J3AD97</accession>
<evidence type="ECO:0000313" key="8">
    <source>
        <dbReference type="EMBL" id="GGI11408.1"/>
    </source>
</evidence>
<evidence type="ECO:0000256" key="1">
    <source>
        <dbReference type="ARBA" id="ARBA00004651"/>
    </source>
</evidence>
<dbReference type="InterPro" id="IPR052984">
    <property type="entry name" value="UPF0421"/>
</dbReference>
<evidence type="ECO:0000256" key="5">
    <source>
        <dbReference type="ARBA" id="ARBA00023136"/>
    </source>
</evidence>
<evidence type="ECO:0000256" key="3">
    <source>
        <dbReference type="ARBA" id="ARBA00022692"/>
    </source>
</evidence>
<feature type="transmembrane region" description="Helical" evidence="6">
    <location>
        <begin position="52"/>
        <end position="72"/>
    </location>
</feature>
<evidence type="ECO:0000313" key="9">
    <source>
        <dbReference type="Proteomes" id="UP000626244"/>
    </source>
</evidence>
<feature type="domain" description="Putative aromatic acid exporter C-terminal" evidence="7">
    <location>
        <begin position="146"/>
        <end position="310"/>
    </location>
</feature>
<keyword evidence="4 6" id="KW-1133">Transmembrane helix</keyword>
<dbReference type="InterPro" id="IPR038323">
    <property type="entry name" value="ArAE_1_C_sf"/>
</dbReference>
<gene>
    <name evidence="8" type="ORF">GCM10007380_07680</name>
</gene>
<evidence type="ECO:0000259" key="7">
    <source>
        <dbReference type="Pfam" id="PF11728"/>
    </source>
</evidence>
<dbReference type="PANTHER" id="PTHR40064:SF1">
    <property type="entry name" value="MEMBRANE PROTEIN"/>
    <property type="match status" value="1"/>
</dbReference>
<dbReference type="AlphaFoldDB" id="A0A8J3AD97"/>
<dbReference type="Proteomes" id="UP000626244">
    <property type="component" value="Unassembled WGS sequence"/>
</dbReference>
<comment type="caution">
    <text evidence="8">The sequence shown here is derived from an EMBL/GenBank/DDBJ whole genome shotgun (WGS) entry which is preliminary data.</text>
</comment>
<evidence type="ECO:0000256" key="6">
    <source>
        <dbReference type="SAM" id="Phobius"/>
    </source>
</evidence>
<reference evidence="9" key="1">
    <citation type="journal article" date="2019" name="Int. J. Syst. Evol. Microbiol.">
        <title>The Global Catalogue of Microorganisms (GCM) 10K type strain sequencing project: providing services to taxonomists for standard genome sequencing and annotation.</title>
        <authorList>
            <consortium name="The Broad Institute Genomics Platform"/>
            <consortium name="The Broad Institute Genome Sequencing Center for Infectious Disease"/>
            <person name="Wu L."/>
            <person name="Ma J."/>
        </authorList>
    </citation>
    <scope>NUCLEOTIDE SEQUENCE [LARGE SCALE GENOMIC DNA]</scope>
    <source>
        <strain evidence="9">CGMCC 1.14993</strain>
    </source>
</reference>
<dbReference type="OrthoDB" id="357521at2"/>
<feature type="transmembrane region" description="Helical" evidence="6">
    <location>
        <begin position="12"/>
        <end position="40"/>
    </location>
</feature>
<feature type="transmembrane region" description="Helical" evidence="6">
    <location>
        <begin position="78"/>
        <end position="96"/>
    </location>
</feature>
<keyword evidence="5 6" id="KW-0472">Membrane</keyword>
<comment type="subcellular location">
    <subcellularLocation>
        <location evidence="1">Cell membrane</location>
        <topology evidence="1">Multi-pass membrane protein</topology>
    </subcellularLocation>
</comment>
<sequence length="321" mass="36872">MYRIGSRVVKTALGSSVAIFVAQTLGLSFYASAGILTILCIQPTKRRSLETVLRRFLACLLIIMFCFIIFHLIGYNPFAIGLLLLFFIPTLVYLKIQEGVISSAVIMLHLYGLEKMTLSIVVNEISIILVGMGIALLCNLYMPSLEDEIKIYKEQIDSKFCFIFEKISIFLKDPSRSSHLVEYEETCALLEKAKKVAKLEIENHYIRTTNDEDYDYFLMRERQLVILKRIINTLSVIQVSNEQSDILASFFKDLCYSLNPRVTGVICIHQLEEIYKMFRSMPLPHTPDDLETRAAILMIIHEMESFLVMKAKFKEKYAKSV</sequence>
<keyword evidence="9" id="KW-1185">Reference proteome</keyword>
<evidence type="ECO:0000256" key="2">
    <source>
        <dbReference type="ARBA" id="ARBA00022475"/>
    </source>
</evidence>